<dbReference type="Pfam" id="PF22124">
    <property type="entry name" value="Glyco_hydro_95_cat"/>
    <property type="match status" value="1"/>
</dbReference>
<dbReference type="PANTHER" id="PTHR31084">
    <property type="entry name" value="ALPHA-L-FUCOSIDASE 2"/>
    <property type="match status" value="1"/>
</dbReference>
<evidence type="ECO:0000313" key="5">
    <source>
        <dbReference type="EMBL" id="QUE51125.1"/>
    </source>
</evidence>
<dbReference type="Proteomes" id="UP000676169">
    <property type="component" value="Chromosome"/>
</dbReference>
<dbReference type="InterPro" id="IPR008928">
    <property type="entry name" value="6-hairpin_glycosidase_sf"/>
</dbReference>
<dbReference type="GO" id="GO:0004560">
    <property type="term" value="F:alpha-L-fucosidase activity"/>
    <property type="evidence" value="ECO:0007669"/>
    <property type="project" value="TreeGrafter"/>
</dbReference>
<feature type="domain" description="Alpha fucosidase A-like C-terminal" evidence="3">
    <location>
        <begin position="786"/>
        <end position="883"/>
    </location>
</feature>
<dbReference type="EMBL" id="CP073100">
    <property type="protein sequence ID" value="QUE51125.1"/>
    <property type="molecule type" value="Genomic_DNA"/>
</dbReference>
<dbReference type="Pfam" id="PF21307">
    <property type="entry name" value="Glyco_hydro_95_C"/>
    <property type="match status" value="1"/>
</dbReference>
<dbReference type="InterPro" id="IPR049053">
    <property type="entry name" value="AFCA-like_C"/>
</dbReference>
<sequence length="987" mass="106765">MASASGPLEIRFNTAATDWESQALPVGNSRMGAMIYGDAAAERMQFNEISLWTGGANLSGGYDINQFGAYQTFGDLYLDTPGVGAPVVSNPTIADHTAGSAGQTVDKSYDGSTNTKWCIIHNSKTIIWQIVFPTSATLTGYSITSADDVPARDPRTWTFQGSNDGTTWTTLDSRALSTSSSPVWPFPSRRQKVSFTPASTGSFTRYRFVFTPNTTDPTNGSAVPHFQLSEIGFTGAPAAVLPTNYSRALDLTTAVHTVAWTQGTTNFNRETFASRPGQVIATRISADSSGKINTVIRLAGGHSETPAASGNEVSFSGTLSNNSLRYATKVRVIATGGTLTVSGNTLQATNCDSLLLLHAAATDYAMDAATTPAFRNGILPMTTVNARLDAAQTAGYAALKAAHIADYQSLFNRVSLDLGAPPAQTLTPSRLSAYQAGGTDNHLESLMFQFGRYLLISSSRDSLPANLQGLWNNSNNPPWFSDYHTNINLQMNYWMAEPANLPECHEPLFNFLEAIEPLSRTATKAGFGSTIPGWTMRTSVNPFGGHGWNWDTPSSAWLARHYWEHYQYSGDTAFLQNTAWPTMKEICQFWIARLKTRADGKLVSPNGWSPEHGPTEDGVSYDQEIIWDLFTNTIAASQVLDIEPTFRAQLIDLRSKLLLPGIGSWGQVMEWTTERPTLEHEGHRHTSHLYAAYPGFQFNPVDTPQYVTASAVSLLDRGTTGDSRRSWTWPWRAALWSRLGNAENAHDMVRGLFTYNTMQNLFTTHTPFQIDGNLGYPGAVCEMLLQSHAGEIAVLPALPSAWPAGSFTGLRARGGYEVDASWQGGAPTAVTLRSTGGQAATLRLPATITSPGAFVRTGNTTNAVTKRDGLLVFNTTPGQSYAIDTNVTGADDADGDGFSTYAEWLAGTDPGARASHPHVSLTPSPGGLTLSWSEIKDRRYVIQSSTDLQTWSDVITRDTTSAGTGTLPITPGSGRVFYRAVIRTLPD</sequence>
<evidence type="ECO:0000313" key="6">
    <source>
        <dbReference type="Proteomes" id="UP000676169"/>
    </source>
</evidence>
<dbReference type="InterPro" id="IPR008979">
    <property type="entry name" value="Galactose-bd-like_sf"/>
</dbReference>
<evidence type="ECO:0000259" key="3">
    <source>
        <dbReference type="Pfam" id="PF21307"/>
    </source>
</evidence>
<dbReference type="InterPro" id="IPR027414">
    <property type="entry name" value="GH95_N_dom"/>
</dbReference>
<evidence type="ECO:0000259" key="2">
    <source>
        <dbReference type="Pfam" id="PF14498"/>
    </source>
</evidence>
<protein>
    <submittedName>
        <fullName evidence="5">Glycoside hydrolase N-terminal domain-containing protein</fullName>
    </submittedName>
</protein>
<dbReference type="AlphaFoldDB" id="A0A975G9D5"/>
<dbReference type="SUPFAM" id="SSF48208">
    <property type="entry name" value="Six-hairpin glycosidases"/>
    <property type="match status" value="1"/>
</dbReference>
<keyword evidence="6" id="KW-1185">Reference proteome</keyword>
<evidence type="ECO:0000259" key="4">
    <source>
        <dbReference type="Pfam" id="PF22124"/>
    </source>
</evidence>
<dbReference type="RefSeq" id="WP_211631264.1">
    <property type="nucleotide sequence ID" value="NZ_CP073100.1"/>
</dbReference>
<feature type="domain" description="Glycosyl hydrolase family 95 N-terminal" evidence="2">
    <location>
        <begin position="10"/>
        <end position="59"/>
    </location>
</feature>
<dbReference type="Gene3D" id="2.70.98.50">
    <property type="entry name" value="putative glycoside hydrolase family protein from bacillus halodurans"/>
    <property type="match status" value="1"/>
</dbReference>
<accession>A0A975G9D5</accession>
<reference evidence="5" key="1">
    <citation type="submission" date="2021-04" db="EMBL/GenBank/DDBJ databases">
        <title>Luteolibacter sp. 32A isolated from the skin of an Anderson's salamander (Ambystoma andersonii).</title>
        <authorList>
            <person name="Spergser J."/>
            <person name="Busse H.-J."/>
        </authorList>
    </citation>
    <scope>NUCLEOTIDE SEQUENCE</scope>
    <source>
        <strain evidence="5">32A</strain>
    </source>
</reference>
<feature type="domain" description="Glycosyl hydrolase family 95 N-terminal" evidence="2">
    <location>
        <begin position="243"/>
        <end position="366"/>
    </location>
</feature>
<dbReference type="Gene3D" id="1.50.10.10">
    <property type="match status" value="1"/>
</dbReference>
<dbReference type="InterPro" id="IPR054363">
    <property type="entry name" value="GH95_cat"/>
</dbReference>
<dbReference type="Pfam" id="PF00754">
    <property type="entry name" value="F5_F8_type_C"/>
    <property type="match status" value="1"/>
</dbReference>
<dbReference type="GO" id="GO:0005975">
    <property type="term" value="P:carbohydrate metabolic process"/>
    <property type="evidence" value="ECO:0007669"/>
    <property type="project" value="InterPro"/>
</dbReference>
<dbReference type="Pfam" id="PF14498">
    <property type="entry name" value="Glyco_hyd_65N_2"/>
    <property type="match status" value="2"/>
</dbReference>
<feature type="domain" description="Glycosyl hydrolase family 95 catalytic" evidence="4">
    <location>
        <begin position="396"/>
        <end position="784"/>
    </location>
</feature>
<proteinExistence type="predicted"/>
<evidence type="ECO:0000259" key="1">
    <source>
        <dbReference type="Pfam" id="PF00754"/>
    </source>
</evidence>
<dbReference type="KEGG" id="lamb:KBB96_20000"/>
<dbReference type="Gene3D" id="2.60.120.260">
    <property type="entry name" value="Galactose-binding domain-like"/>
    <property type="match status" value="1"/>
</dbReference>
<dbReference type="SUPFAM" id="SSF49785">
    <property type="entry name" value="Galactose-binding domain-like"/>
    <property type="match status" value="1"/>
</dbReference>
<name>A0A975G9D5_9BACT</name>
<dbReference type="InterPro" id="IPR000421">
    <property type="entry name" value="FA58C"/>
</dbReference>
<organism evidence="5 6">
    <name type="scientific">Luteolibacter ambystomatis</name>
    <dbReference type="NCBI Taxonomy" id="2824561"/>
    <lineage>
        <taxon>Bacteria</taxon>
        <taxon>Pseudomonadati</taxon>
        <taxon>Verrucomicrobiota</taxon>
        <taxon>Verrucomicrobiia</taxon>
        <taxon>Verrucomicrobiales</taxon>
        <taxon>Verrucomicrobiaceae</taxon>
        <taxon>Luteolibacter</taxon>
    </lineage>
</organism>
<dbReference type="PANTHER" id="PTHR31084:SF3">
    <property type="entry name" value="ALPHA-FUCOSIDASE A"/>
    <property type="match status" value="1"/>
</dbReference>
<dbReference type="InterPro" id="IPR012341">
    <property type="entry name" value="6hp_glycosidase-like_sf"/>
</dbReference>
<gene>
    <name evidence="5" type="ORF">KBB96_20000</name>
</gene>
<feature type="domain" description="F5/8 type C" evidence="1">
    <location>
        <begin position="101"/>
        <end position="201"/>
    </location>
</feature>
<keyword evidence="5" id="KW-0378">Hydrolase</keyword>